<dbReference type="InterPro" id="IPR001162">
    <property type="entry name" value="UvrC_RNase_H_dom"/>
</dbReference>
<keyword evidence="3 6" id="KW-0228">DNA excision</keyword>
<dbReference type="GO" id="GO:0005737">
    <property type="term" value="C:cytoplasm"/>
    <property type="evidence" value="ECO:0007669"/>
    <property type="project" value="UniProtKB-SubCell"/>
</dbReference>
<dbReference type="SUPFAM" id="SSF47781">
    <property type="entry name" value="RuvA domain 2-like"/>
    <property type="match status" value="1"/>
</dbReference>
<evidence type="ECO:0000256" key="6">
    <source>
        <dbReference type="HAMAP-Rule" id="MF_00203"/>
    </source>
</evidence>
<evidence type="ECO:0000313" key="11">
    <source>
        <dbReference type="EMBL" id="RZT60972.1"/>
    </source>
</evidence>
<protein>
    <recommendedName>
        <fullName evidence="6">UvrABC system protein C</fullName>
        <shortName evidence="6">Protein UvrC</shortName>
    </recommendedName>
    <alternativeName>
        <fullName evidence="6">Excinuclease ABC subunit C</fullName>
    </alternativeName>
</protein>
<keyword evidence="6" id="KW-0742">SOS response</keyword>
<sequence length="696" mass="76366">MGGQVCPRPGGEREGERLIQESNGTGEAAPGDSGATAVTSEPAGPLADSRAAFRPAQGEIPTAPGVYRFSDKYGRVLYIGKAKNLRARLANYFQPLHSLMPRTRRMVTLAAKLDWTVVATDTESLVLEHTWITEFKPPFNVQFKDDKTYPYLAVTLREEAPRLIITRNEKIRGARYFGPYPKVWALRETTALLQQAFPIRTCNDADYKRAMSSGRPCLAGQIGRCHGPCSQLISVEDHRARVDELVSFLAGGDSSHLRTLQWAMRDAAAEQRYEDAARLRDQVQAVEHVLEKNAVVLGHDVNLDVFGLRADELAAAAHQFIIRGGRIRGERSWIVDVELDDSPGTLLEQVIQSAYEGEREPPPEILVPLLPEGHAALEEALSARRPRRGKVTLRVPERGDKVQLMERAVLNAGEHLIRYKMKRAADLTARTDALAELQRALDMTEAPLRIECIDVSHLQGTGVVASLVVFEDGLPAKGAYRKYRIEETTDDTDSIFQVVSRRAAQLNLAKESGEQPSGIYRDRPQLLIVDGGEPQVKAAARALAAAGITDIALCGVAKRLEEIWLPGDPFPVILPRTSEALFLVQRIRDEAHRFAITFQRQRRSTSIASRLSEIPGLGPKRVQGLLRHFGSVTRLRAASLAELSAAPGLGPKLAEQVRAHLASPAGPDHDAIDPGDAPDAKLVTAADLALGEEDVQ</sequence>
<feature type="domain" description="UVR" evidence="8">
    <location>
        <begin position="254"/>
        <end position="289"/>
    </location>
</feature>
<dbReference type="InterPro" id="IPR050066">
    <property type="entry name" value="UvrABC_protein_C"/>
</dbReference>
<dbReference type="Pfam" id="PF22920">
    <property type="entry name" value="UvrC_RNaseH"/>
    <property type="match status" value="1"/>
</dbReference>
<dbReference type="Pfam" id="PF02151">
    <property type="entry name" value="UVR"/>
    <property type="match status" value="1"/>
</dbReference>
<evidence type="ECO:0000256" key="1">
    <source>
        <dbReference type="ARBA" id="ARBA00022490"/>
    </source>
</evidence>
<comment type="function">
    <text evidence="6">The UvrABC repair system catalyzes the recognition and processing of DNA lesions. UvrC both incises the 5' and 3' sides of the lesion. The N-terminal half is responsible for the 3' incision and the C-terminal half is responsible for the 5' incision.</text>
</comment>
<dbReference type="NCBIfam" id="TIGR00194">
    <property type="entry name" value="uvrC"/>
    <property type="match status" value="1"/>
</dbReference>
<dbReference type="HAMAP" id="MF_00203">
    <property type="entry name" value="UvrC"/>
    <property type="match status" value="1"/>
</dbReference>
<dbReference type="PROSITE" id="PS50165">
    <property type="entry name" value="UVRC"/>
    <property type="match status" value="1"/>
</dbReference>
<dbReference type="Pfam" id="PF08459">
    <property type="entry name" value="UvrC_RNaseH_dom"/>
    <property type="match status" value="1"/>
</dbReference>
<dbReference type="Gene3D" id="1.10.150.20">
    <property type="entry name" value="5' to 3' exonuclease, C-terminal subdomain"/>
    <property type="match status" value="1"/>
</dbReference>
<reference evidence="11 12" key="1">
    <citation type="journal article" date="2015" name="Stand. Genomic Sci.">
        <title>Genomic Encyclopedia of Bacterial and Archaeal Type Strains, Phase III: the genomes of soil and plant-associated and newly described type strains.</title>
        <authorList>
            <person name="Whitman W.B."/>
            <person name="Woyke T."/>
            <person name="Klenk H.P."/>
            <person name="Zhou Y."/>
            <person name="Lilburn T.G."/>
            <person name="Beck B.J."/>
            <person name="De Vos P."/>
            <person name="Vandamme P."/>
            <person name="Eisen J.A."/>
            <person name="Garrity G."/>
            <person name="Hugenholtz P."/>
            <person name="Kyrpides N.C."/>
        </authorList>
    </citation>
    <scope>NUCLEOTIDE SEQUENCE [LARGE SCALE GENOMIC DNA]</scope>
    <source>
        <strain evidence="11 12">RF6</strain>
    </source>
</reference>
<dbReference type="GO" id="GO:0009432">
    <property type="term" value="P:SOS response"/>
    <property type="evidence" value="ECO:0007669"/>
    <property type="project" value="UniProtKB-UniRule"/>
</dbReference>
<comment type="subunit">
    <text evidence="6">Interacts with UvrB in an incision complex.</text>
</comment>
<gene>
    <name evidence="6" type="primary">uvrC</name>
    <name evidence="11" type="ORF">EV139_2718</name>
</gene>
<dbReference type="Pfam" id="PF14520">
    <property type="entry name" value="HHH_5"/>
    <property type="match status" value="1"/>
</dbReference>
<dbReference type="InterPro" id="IPR047296">
    <property type="entry name" value="GIY-YIG_UvrC_Cho"/>
</dbReference>
<dbReference type="NCBIfam" id="NF001824">
    <property type="entry name" value="PRK00558.1-5"/>
    <property type="match status" value="1"/>
</dbReference>
<evidence type="ECO:0000256" key="5">
    <source>
        <dbReference type="ARBA" id="ARBA00023204"/>
    </source>
</evidence>
<evidence type="ECO:0000259" key="9">
    <source>
        <dbReference type="PROSITE" id="PS50164"/>
    </source>
</evidence>
<dbReference type="AlphaFoldDB" id="A0A4Q7TNS4"/>
<dbReference type="InterPro" id="IPR001943">
    <property type="entry name" value="UVR_dom"/>
</dbReference>
<dbReference type="GO" id="GO:0009381">
    <property type="term" value="F:excinuclease ABC activity"/>
    <property type="evidence" value="ECO:0007669"/>
    <property type="project" value="UniProtKB-UniRule"/>
</dbReference>
<dbReference type="InterPro" id="IPR004791">
    <property type="entry name" value="UvrC"/>
</dbReference>
<comment type="subcellular location">
    <subcellularLocation>
        <location evidence="6">Cytoplasm</location>
    </subcellularLocation>
</comment>
<dbReference type="InterPro" id="IPR035901">
    <property type="entry name" value="GIY-YIG_endonuc_sf"/>
</dbReference>
<dbReference type="PROSITE" id="PS50164">
    <property type="entry name" value="GIY_YIG"/>
    <property type="match status" value="1"/>
</dbReference>
<dbReference type="InterPro" id="IPR000305">
    <property type="entry name" value="GIY-YIG_endonuc"/>
</dbReference>
<dbReference type="GO" id="GO:0003677">
    <property type="term" value="F:DNA binding"/>
    <property type="evidence" value="ECO:0007669"/>
    <property type="project" value="UniProtKB-UniRule"/>
</dbReference>
<keyword evidence="12" id="KW-1185">Reference proteome</keyword>
<evidence type="ECO:0000256" key="4">
    <source>
        <dbReference type="ARBA" id="ARBA00022881"/>
    </source>
</evidence>
<dbReference type="SMART" id="SM00278">
    <property type="entry name" value="HhH1"/>
    <property type="match status" value="2"/>
</dbReference>
<keyword evidence="1 6" id="KW-0963">Cytoplasm</keyword>
<feature type="domain" description="GIY-YIG" evidence="9">
    <location>
        <begin position="62"/>
        <end position="141"/>
    </location>
</feature>
<dbReference type="PANTHER" id="PTHR30562:SF1">
    <property type="entry name" value="UVRABC SYSTEM PROTEIN C"/>
    <property type="match status" value="1"/>
</dbReference>
<comment type="similarity">
    <text evidence="6">Belongs to the UvrC family.</text>
</comment>
<dbReference type="InterPro" id="IPR036876">
    <property type="entry name" value="UVR_dom_sf"/>
</dbReference>
<dbReference type="InterPro" id="IPR010994">
    <property type="entry name" value="RuvA_2-like"/>
</dbReference>
<dbReference type="GO" id="GO:0006289">
    <property type="term" value="P:nucleotide-excision repair"/>
    <property type="evidence" value="ECO:0007669"/>
    <property type="project" value="UniProtKB-UniRule"/>
</dbReference>
<feature type="domain" description="UvrC family homology region profile" evidence="10">
    <location>
        <begin position="305"/>
        <end position="543"/>
    </location>
</feature>
<evidence type="ECO:0000259" key="8">
    <source>
        <dbReference type="PROSITE" id="PS50151"/>
    </source>
</evidence>
<evidence type="ECO:0000256" key="7">
    <source>
        <dbReference type="SAM" id="MobiDB-lite"/>
    </source>
</evidence>
<dbReference type="PANTHER" id="PTHR30562">
    <property type="entry name" value="UVRC/OXIDOREDUCTASE"/>
    <property type="match status" value="1"/>
</dbReference>
<dbReference type="SUPFAM" id="SSF46600">
    <property type="entry name" value="C-terminal UvrC-binding domain of UvrB"/>
    <property type="match status" value="1"/>
</dbReference>
<dbReference type="SMART" id="SM00465">
    <property type="entry name" value="GIYc"/>
    <property type="match status" value="1"/>
</dbReference>
<dbReference type="EMBL" id="SHKI01000007">
    <property type="protein sequence ID" value="RZT60972.1"/>
    <property type="molecule type" value="Genomic_DNA"/>
</dbReference>
<dbReference type="InterPro" id="IPR038476">
    <property type="entry name" value="UvrC_RNase_H_dom_sf"/>
</dbReference>
<dbReference type="FunFam" id="3.40.1440.10:FF:000001">
    <property type="entry name" value="UvrABC system protein C"/>
    <property type="match status" value="1"/>
</dbReference>
<dbReference type="Gene3D" id="3.40.1440.10">
    <property type="entry name" value="GIY-YIG endonuclease"/>
    <property type="match status" value="1"/>
</dbReference>
<keyword evidence="2 6" id="KW-0227">DNA damage</keyword>
<dbReference type="SUPFAM" id="SSF82771">
    <property type="entry name" value="GIY-YIG endonuclease"/>
    <property type="match status" value="1"/>
</dbReference>
<evidence type="ECO:0000256" key="3">
    <source>
        <dbReference type="ARBA" id="ARBA00022769"/>
    </source>
</evidence>
<name>A0A4Q7TNS4_9MICO</name>
<dbReference type="Pfam" id="PF01541">
    <property type="entry name" value="GIY-YIG"/>
    <property type="match status" value="1"/>
</dbReference>
<accession>A0A4Q7TNS4</accession>
<evidence type="ECO:0000259" key="10">
    <source>
        <dbReference type="PROSITE" id="PS50165"/>
    </source>
</evidence>
<feature type="region of interest" description="Disordered" evidence="7">
    <location>
        <begin position="1"/>
        <end position="45"/>
    </location>
</feature>
<keyword evidence="4 6" id="KW-0267">Excision nuclease</keyword>
<organism evidence="11 12">
    <name type="scientific">Leucobacter luti</name>
    <dbReference type="NCBI Taxonomy" id="340320"/>
    <lineage>
        <taxon>Bacteria</taxon>
        <taxon>Bacillati</taxon>
        <taxon>Actinomycetota</taxon>
        <taxon>Actinomycetes</taxon>
        <taxon>Micrococcales</taxon>
        <taxon>Microbacteriaceae</taxon>
        <taxon>Leucobacter</taxon>
    </lineage>
</organism>
<dbReference type="Gene3D" id="3.30.420.340">
    <property type="entry name" value="UvrC, RNAse H endonuclease domain"/>
    <property type="match status" value="1"/>
</dbReference>
<evidence type="ECO:0000313" key="12">
    <source>
        <dbReference type="Proteomes" id="UP000291832"/>
    </source>
</evidence>
<evidence type="ECO:0000256" key="2">
    <source>
        <dbReference type="ARBA" id="ARBA00022763"/>
    </source>
</evidence>
<feature type="compositionally biased region" description="Basic and acidic residues" evidence="7">
    <location>
        <begin position="10"/>
        <end position="19"/>
    </location>
</feature>
<dbReference type="GO" id="GO:0009380">
    <property type="term" value="C:excinuclease repair complex"/>
    <property type="evidence" value="ECO:0007669"/>
    <property type="project" value="InterPro"/>
</dbReference>
<proteinExistence type="inferred from homology"/>
<dbReference type="InterPro" id="IPR003583">
    <property type="entry name" value="Hlx-hairpin-Hlx_DNA-bd_motif"/>
</dbReference>
<dbReference type="PROSITE" id="PS50151">
    <property type="entry name" value="UVR"/>
    <property type="match status" value="1"/>
</dbReference>
<dbReference type="Proteomes" id="UP000291832">
    <property type="component" value="Unassembled WGS sequence"/>
</dbReference>
<dbReference type="CDD" id="cd10434">
    <property type="entry name" value="GIY-YIG_UvrC_Cho"/>
    <property type="match status" value="1"/>
</dbReference>
<comment type="caution">
    <text evidence="11">The sequence shown here is derived from an EMBL/GenBank/DDBJ whole genome shotgun (WGS) entry which is preliminary data.</text>
</comment>
<keyword evidence="5 6" id="KW-0234">DNA repair</keyword>